<dbReference type="InterPro" id="IPR000743">
    <property type="entry name" value="Glyco_hydro_28"/>
</dbReference>
<reference evidence="6" key="2">
    <citation type="journal article" date="2022" name="Sci. Total Environ.">
        <title>Prevalence, transmission, and molecular epidemiology of tet(X)-positive bacteria among humans, animals, and environmental niches in China: An epidemiological, and genomic-based study.</title>
        <authorList>
            <person name="Dong N."/>
            <person name="Zeng Y."/>
            <person name="Cai C."/>
            <person name="Sun C."/>
            <person name="Lu J."/>
            <person name="Liu C."/>
            <person name="Zhou H."/>
            <person name="Sun Q."/>
            <person name="Shu L."/>
            <person name="Wang H."/>
            <person name="Wang Y."/>
            <person name="Wang S."/>
            <person name="Wu C."/>
            <person name="Chan E.W."/>
            <person name="Chen G."/>
            <person name="Shen Z."/>
            <person name="Chen S."/>
            <person name="Zhang R."/>
        </authorList>
    </citation>
    <scope>NUCLEOTIDE SEQUENCE</scope>
    <source>
        <strain evidence="6">R1692</strain>
    </source>
</reference>
<evidence type="ECO:0000256" key="1">
    <source>
        <dbReference type="ARBA" id="ARBA00008834"/>
    </source>
</evidence>
<dbReference type="PANTHER" id="PTHR31339">
    <property type="entry name" value="PECTIN LYASE-RELATED"/>
    <property type="match status" value="1"/>
</dbReference>
<dbReference type="SUPFAM" id="SSF51126">
    <property type="entry name" value="Pectin lyase-like"/>
    <property type="match status" value="1"/>
</dbReference>
<keyword evidence="7" id="KW-1185">Reference proteome</keyword>
<dbReference type="InterPro" id="IPR051801">
    <property type="entry name" value="GH28_Enzymes"/>
</dbReference>
<dbReference type="InterPro" id="IPR012334">
    <property type="entry name" value="Pectin_lyas_fold"/>
</dbReference>
<dbReference type="Gene3D" id="2.160.20.10">
    <property type="entry name" value="Single-stranded right-handed beta-helix, Pectin lyase-like"/>
    <property type="match status" value="1"/>
</dbReference>
<gene>
    <name evidence="6" type="ORF">HX018_04320</name>
</gene>
<reference evidence="6" key="1">
    <citation type="submission" date="2020-06" db="EMBL/GenBank/DDBJ databases">
        <authorList>
            <person name="Dong N."/>
        </authorList>
    </citation>
    <scope>NUCLEOTIDE SEQUENCE</scope>
    <source>
        <strain evidence="6">R1692</strain>
    </source>
</reference>
<feature type="chain" id="PRO_5045801621" evidence="5">
    <location>
        <begin position="21"/>
        <end position="245"/>
    </location>
</feature>
<dbReference type="InterPro" id="IPR011050">
    <property type="entry name" value="Pectin_lyase_fold/virulence"/>
</dbReference>
<proteinExistence type="inferred from homology"/>
<evidence type="ECO:0000256" key="2">
    <source>
        <dbReference type="ARBA" id="ARBA00022801"/>
    </source>
</evidence>
<dbReference type="Pfam" id="PF00295">
    <property type="entry name" value="Glyco_hydro_28"/>
    <property type="match status" value="1"/>
</dbReference>
<dbReference type="PANTHER" id="PTHR31339:SF9">
    <property type="entry name" value="PLASMIN AND FIBRONECTIN-BINDING PROTEIN A"/>
    <property type="match status" value="1"/>
</dbReference>
<evidence type="ECO:0000313" key="7">
    <source>
        <dbReference type="Proteomes" id="UP001170954"/>
    </source>
</evidence>
<dbReference type="RefSeq" id="WP_286650576.1">
    <property type="nucleotide sequence ID" value="NZ_JACAGK010000008.1"/>
</dbReference>
<sequence length="245" mass="26398">MKRILYIMLLLTMSFGQALAVDYNASAFGCVSDGQTNNTRSIQAAIDLISSKGGGTLNFYVGRYLTGGLELKSNVTINLHEGAILVANPSYYDFIEKNGKRYFIYGENQSNVKIIGKGVILGQAAAVKTKIDDQVNKGIVTNELNTVRPTLLGLNNCQNVEIDGIMLEDSSGDVAELVNCKNVSFKNQIIRSQNYANSRGLVLAGSKGVSFENLYVDTAGKALVKDKASQTIAIKKSITPNGKSI</sequence>
<comment type="caution">
    <text evidence="6">The sequence shown here is derived from an EMBL/GenBank/DDBJ whole genome shotgun (WGS) entry which is preliminary data.</text>
</comment>
<dbReference type="EMBL" id="JACAGK010000008">
    <property type="protein sequence ID" value="MDM1047466.1"/>
    <property type="molecule type" value="Genomic_DNA"/>
</dbReference>
<comment type="similarity">
    <text evidence="1 4">Belongs to the glycosyl hydrolase 28 family.</text>
</comment>
<protein>
    <submittedName>
        <fullName evidence="6">Uncharacterized protein</fullName>
    </submittedName>
</protein>
<keyword evidence="3 4" id="KW-0326">Glycosidase</keyword>
<dbReference type="Proteomes" id="UP001170954">
    <property type="component" value="Unassembled WGS sequence"/>
</dbReference>
<organism evidence="6 7">
    <name type="scientific">Sphingobacterium hotanense</name>
    <dbReference type="NCBI Taxonomy" id="649196"/>
    <lineage>
        <taxon>Bacteria</taxon>
        <taxon>Pseudomonadati</taxon>
        <taxon>Bacteroidota</taxon>
        <taxon>Sphingobacteriia</taxon>
        <taxon>Sphingobacteriales</taxon>
        <taxon>Sphingobacteriaceae</taxon>
        <taxon>Sphingobacterium</taxon>
    </lineage>
</organism>
<evidence type="ECO:0000256" key="5">
    <source>
        <dbReference type="SAM" id="SignalP"/>
    </source>
</evidence>
<feature type="signal peptide" evidence="5">
    <location>
        <begin position="1"/>
        <end position="20"/>
    </location>
</feature>
<name>A0ABT7NJW7_9SPHI</name>
<accession>A0ABT7NJW7</accession>
<evidence type="ECO:0000256" key="3">
    <source>
        <dbReference type="ARBA" id="ARBA00023295"/>
    </source>
</evidence>
<evidence type="ECO:0000256" key="4">
    <source>
        <dbReference type="RuleBase" id="RU361169"/>
    </source>
</evidence>
<keyword evidence="2 4" id="KW-0378">Hydrolase</keyword>
<evidence type="ECO:0000313" key="6">
    <source>
        <dbReference type="EMBL" id="MDM1047466.1"/>
    </source>
</evidence>
<keyword evidence="5" id="KW-0732">Signal</keyword>